<accession>A0AAE4SCW1</accession>
<evidence type="ECO:0000313" key="3">
    <source>
        <dbReference type="Proteomes" id="UP001271789"/>
    </source>
</evidence>
<dbReference type="EMBL" id="JAWDKD010000015">
    <property type="protein sequence ID" value="MDV0446902.1"/>
    <property type="molecule type" value="Genomic_DNA"/>
</dbReference>
<name>A0AAE4SCW1_9EURY</name>
<organism evidence="2 3">
    <name type="scientific">Methanolapillus africanus</name>
    <dbReference type="NCBI Taxonomy" id="3028297"/>
    <lineage>
        <taxon>Archaea</taxon>
        <taxon>Methanobacteriati</taxon>
        <taxon>Methanobacteriota</taxon>
        <taxon>Stenosarchaea group</taxon>
        <taxon>Methanomicrobia</taxon>
        <taxon>Methanosarcinales</taxon>
        <taxon>Methanosarcinaceae</taxon>
        <taxon>Methanolapillus</taxon>
    </lineage>
</organism>
<dbReference type="AlphaFoldDB" id="A0AAE4SCW1"/>
<dbReference type="RefSeq" id="WP_338099316.1">
    <property type="nucleotide sequence ID" value="NZ_JAWDKD010000015.1"/>
</dbReference>
<comment type="caution">
    <text evidence="2">The sequence shown here is derived from an EMBL/GenBank/DDBJ whole genome shotgun (WGS) entry which is preliminary data.</text>
</comment>
<protein>
    <recommendedName>
        <fullName evidence="4">GLUG domain-containing protein</fullName>
    </recommendedName>
</protein>
<gene>
    <name evidence="2" type="ORF">MsAg5_07650</name>
</gene>
<keyword evidence="1" id="KW-0472">Membrane</keyword>
<sequence length="854" mass="93253">MDEQQKKRLTYGAIALAILMLALLILAGVYYGKDPIPPNESAPPQVPVQSGSGLVVNGSGEGTGLGSGSNTIYANQEIGGRSSSAATGIYTIEDLYNVRNNLAGSYILMNDLDFNNESHYDFSSPDAWNYVALNLLELYPGMFEGNSLDTLTDNDWAKIKEVQPDTSTGEYLYGYRYGYMAFFQDEWTPIGSADWSEIFAGELDRSDLEIALNDVFNKAFTGSFNGNEKTIFFDGYDGAVRPSEPAVTAVKKDLPSENYGRGLFGIIGKTGSVSNTTIFISENGGVFGIGNLANINLGTISSCHVMSHGMDCIAVSASKMEPSSIAFGGLAGINSGTIQNSSFNGFMRSDVGSGGIAGVNVNGGDWYDETDLFEVENNNNFIDILLSDGYLTGPATIQQCSVNNSDISGGMAVGGIAGLNAGGIIKQSSVSDTYVGGEKMVGGIVGLSYYGAITDCYYRVWKSETGIYGSAHVGGIAGWIYNATVSNSYFTGYVYGDESNVGGIVGRVEGGESYVRNNVVADSYIELDSYWTENKNVGRIIGFIKGNDAKDNYNDEPEQNYAYEGVVIDCTDPSENYDGIDIKLGDLYQESTYTTAVTDQWTPWDFNGIWKMDEGLYGLPIFKGQESSLSDYWAGNSGTLMVDGESVDIDSLSISLWPSGYAEIHADETYFYGSWEYDQSTSEQDDIILSHWSGFTITAHLDGKGNLILDDFDSEISGTEINASDIQLKEIPPNEDVWWYWEEIIVFDATVDEAGTISEENITNLSLELGPDTYFIYLEVDSDGYEFGGDWQVNDETRLLGDYFFTIDDDEYNARIVRGINWNYYLIIETDDFRVNAGEVPVVVNELVISGYWD</sequence>
<keyword evidence="1" id="KW-1133">Transmembrane helix</keyword>
<proteinExistence type="predicted"/>
<evidence type="ECO:0000256" key="1">
    <source>
        <dbReference type="SAM" id="Phobius"/>
    </source>
</evidence>
<evidence type="ECO:0000313" key="2">
    <source>
        <dbReference type="EMBL" id="MDV0446902.1"/>
    </source>
</evidence>
<keyword evidence="1" id="KW-0812">Transmembrane</keyword>
<dbReference type="Proteomes" id="UP001271789">
    <property type="component" value="Unassembled WGS sequence"/>
</dbReference>
<keyword evidence="3" id="KW-1185">Reference proteome</keyword>
<feature type="transmembrane region" description="Helical" evidence="1">
    <location>
        <begin position="12"/>
        <end position="31"/>
    </location>
</feature>
<dbReference type="Gene3D" id="2.160.20.110">
    <property type="match status" value="2"/>
</dbReference>
<evidence type="ECO:0008006" key="4">
    <source>
        <dbReference type="Google" id="ProtNLM"/>
    </source>
</evidence>
<reference evidence="2" key="1">
    <citation type="submission" date="2023-06" db="EMBL/GenBank/DDBJ databases">
        <title>Genome sequence of Methanosarcinaceae archaeon Ag5.</title>
        <authorList>
            <person name="Protasov E."/>
            <person name="Platt K."/>
            <person name="Poehlein A."/>
            <person name="Daniel R."/>
            <person name="Brune A."/>
        </authorList>
    </citation>
    <scope>NUCLEOTIDE SEQUENCE</scope>
    <source>
        <strain evidence="2">Ag5</strain>
    </source>
</reference>